<dbReference type="SUPFAM" id="SSF102522">
    <property type="entry name" value="Bacterial fluorinating enzyme, N-terminal domain"/>
    <property type="match status" value="1"/>
</dbReference>
<dbReference type="PIRSF" id="PIRSF006779">
    <property type="entry name" value="UCP006779"/>
    <property type="match status" value="1"/>
</dbReference>
<evidence type="ECO:0000259" key="5">
    <source>
        <dbReference type="Pfam" id="PF20257"/>
    </source>
</evidence>
<evidence type="ECO:0000259" key="4">
    <source>
        <dbReference type="Pfam" id="PF01887"/>
    </source>
</evidence>
<evidence type="ECO:0000313" key="6">
    <source>
        <dbReference type="EMBL" id="GAC21576.1"/>
    </source>
</evidence>
<dbReference type="eggNOG" id="COG1912">
    <property type="taxonomic scope" value="Bacteria"/>
</dbReference>
<dbReference type="InterPro" id="IPR002747">
    <property type="entry name" value="SAM_OH_AdoTrfase"/>
</dbReference>
<dbReference type="SUPFAM" id="SSF101852">
    <property type="entry name" value="Bacterial fluorinating enzyme, C-terminal domain"/>
    <property type="match status" value="1"/>
</dbReference>
<keyword evidence="3" id="KW-0732">Signal</keyword>
<keyword evidence="1" id="KW-0949">S-adenosyl-L-methionine</keyword>
<gene>
    <name evidence="6" type="ORF">GARC_4634</name>
</gene>
<dbReference type="EMBL" id="BAEO01000062">
    <property type="protein sequence ID" value="GAC21576.1"/>
    <property type="molecule type" value="Genomic_DNA"/>
</dbReference>
<dbReference type="PANTHER" id="PTHR35092:SF1">
    <property type="entry name" value="CHLORINASE MJ1651"/>
    <property type="match status" value="1"/>
</dbReference>
<reference evidence="6 7" key="1">
    <citation type="journal article" date="2017" name="Antonie Van Leeuwenhoek">
        <title>Rhizobium rhizosphaerae sp. nov., a novel species isolated from rice rhizosphere.</title>
        <authorList>
            <person name="Zhao J.J."/>
            <person name="Zhang J."/>
            <person name="Zhang R.J."/>
            <person name="Zhang C.W."/>
            <person name="Yin H.Q."/>
            <person name="Zhang X.X."/>
        </authorList>
    </citation>
    <scope>NUCLEOTIDE SEQUENCE [LARGE SCALE GENOMIC DNA]</scope>
    <source>
        <strain evidence="6 7">BSs20135</strain>
    </source>
</reference>
<dbReference type="RefSeq" id="WP_007624696.1">
    <property type="nucleotide sequence ID" value="NZ_BAEO01000062.1"/>
</dbReference>
<comment type="caution">
    <text evidence="6">The sequence shown here is derived from an EMBL/GenBank/DDBJ whole genome shotgun (WGS) entry which is preliminary data.</text>
</comment>
<feature type="domain" description="S-adenosyl-l-methionine hydroxide adenosyltransferase C-terminal" evidence="5">
    <location>
        <begin position="199"/>
        <end position="293"/>
    </location>
</feature>
<feature type="chain" id="PRO_5003897312" description="DNA-directed RNA polymerase subunit delta" evidence="3">
    <location>
        <begin position="23"/>
        <end position="300"/>
    </location>
</feature>
<dbReference type="Pfam" id="PF01887">
    <property type="entry name" value="SAM_HAT_N"/>
    <property type="match status" value="1"/>
</dbReference>
<dbReference type="InterPro" id="IPR023228">
    <property type="entry name" value="SAM_OH_AdoTrfase_N_sf"/>
</dbReference>
<dbReference type="InterPro" id="IPR023227">
    <property type="entry name" value="SAM_OH_AdoTrfase_C_sf"/>
</dbReference>
<keyword evidence="7" id="KW-1185">Reference proteome</keyword>
<dbReference type="PANTHER" id="PTHR35092">
    <property type="entry name" value="CHLORINASE MJ1651"/>
    <property type="match status" value="1"/>
</dbReference>
<comment type="similarity">
    <text evidence="2">Belongs to the SAM hydrolase / SAM-dependent halogenase family.</text>
</comment>
<feature type="domain" description="S-adenosyl-l-methionine hydroxide adenosyltransferase N-terminal" evidence="4">
    <location>
        <begin position="27"/>
        <end position="175"/>
    </location>
</feature>
<dbReference type="InterPro" id="IPR046469">
    <property type="entry name" value="SAM_HAT_N"/>
</dbReference>
<feature type="signal peptide" evidence="3">
    <location>
        <begin position="1"/>
        <end position="22"/>
    </location>
</feature>
<dbReference type="AlphaFoldDB" id="K6YC88"/>
<evidence type="ECO:0000256" key="1">
    <source>
        <dbReference type="ARBA" id="ARBA00022691"/>
    </source>
</evidence>
<dbReference type="Gene3D" id="3.40.50.10790">
    <property type="entry name" value="S-adenosyl-l-methionine hydroxide adenosyltransferase, N-terminal"/>
    <property type="match status" value="1"/>
</dbReference>
<proteinExistence type="inferred from homology"/>
<dbReference type="STRING" id="493475.GARC_4634"/>
<dbReference type="Proteomes" id="UP000006327">
    <property type="component" value="Unassembled WGS sequence"/>
</dbReference>
<dbReference type="Pfam" id="PF20257">
    <property type="entry name" value="SAM_HAT_C"/>
    <property type="match status" value="1"/>
</dbReference>
<name>K6YC88_9ALTE</name>
<evidence type="ECO:0000313" key="7">
    <source>
        <dbReference type="Proteomes" id="UP000006327"/>
    </source>
</evidence>
<evidence type="ECO:0000256" key="3">
    <source>
        <dbReference type="SAM" id="SignalP"/>
    </source>
</evidence>
<dbReference type="Gene3D" id="2.40.30.90">
    <property type="entry name" value="Bacterial fluorinating enzyme like"/>
    <property type="match status" value="1"/>
</dbReference>
<accession>K6YC88</accession>
<organism evidence="6 7">
    <name type="scientific">Paraglaciecola arctica BSs20135</name>
    <dbReference type="NCBI Taxonomy" id="493475"/>
    <lineage>
        <taxon>Bacteria</taxon>
        <taxon>Pseudomonadati</taxon>
        <taxon>Pseudomonadota</taxon>
        <taxon>Gammaproteobacteria</taxon>
        <taxon>Alteromonadales</taxon>
        <taxon>Alteromonadaceae</taxon>
        <taxon>Paraglaciecola</taxon>
    </lineage>
</organism>
<dbReference type="OrthoDB" id="9792195at2"/>
<evidence type="ECO:0000256" key="2">
    <source>
        <dbReference type="ARBA" id="ARBA00024035"/>
    </source>
</evidence>
<protein>
    <recommendedName>
        <fullName evidence="8">DNA-directed RNA polymerase subunit delta</fullName>
    </recommendedName>
</protein>
<dbReference type="InterPro" id="IPR046470">
    <property type="entry name" value="SAM_HAT_C"/>
</dbReference>
<sequence>MKFIKTILTLVLTVSFAQLSFADSALVFQSDFGDKDGAVSAMKGVAVGVDKRLPIYDLTHEVPTYNVWEASYRLHQSSSYWPVGTVFVSVVDPGVGTKRKSVVLKTKAGYYFVTPDNGTLTMVAEHQGISEVREIDEKVNRLAGSGQSYTFHGRDVYAYTGAKLAAGVITFEQVGPKLPNEVIAIDYQHASVKDGVISGNIPILDPQFGNVWTNIHQDKLAEAGIKLNDTVCVKVQNKGKTVLDTQLPYIASFGEVAVGEPLVYVNSLLNVSIAFNQANFAKAHNIASGAAWEVEFKQCN</sequence>
<evidence type="ECO:0008006" key="8">
    <source>
        <dbReference type="Google" id="ProtNLM"/>
    </source>
</evidence>